<dbReference type="InterPro" id="IPR001638">
    <property type="entry name" value="Solute-binding_3/MltF_N"/>
</dbReference>
<comment type="caution">
    <text evidence="3">The sequence shown here is derived from an EMBL/GenBank/DDBJ whole genome shotgun (WGS) entry which is preliminary data.</text>
</comment>
<evidence type="ECO:0000313" key="3">
    <source>
        <dbReference type="EMBL" id="GAA3764936.1"/>
    </source>
</evidence>
<dbReference type="Pfam" id="PF00497">
    <property type="entry name" value="SBP_bac_3"/>
    <property type="match status" value="1"/>
</dbReference>
<name>A0ABP7GIT2_9ACTN</name>
<evidence type="ECO:0000259" key="2">
    <source>
        <dbReference type="SMART" id="SM00062"/>
    </source>
</evidence>
<dbReference type="EMBL" id="BAABEP010000126">
    <property type="protein sequence ID" value="GAA3764936.1"/>
    <property type="molecule type" value="Genomic_DNA"/>
</dbReference>
<evidence type="ECO:0000256" key="1">
    <source>
        <dbReference type="ARBA" id="ARBA00022729"/>
    </source>
</evidence>
<keyword evidence="1" id="KW-0732">Signal</keyword>
<feature type="domain" description="Solute-binding protein family 3/N-terminal" evidence="2">
    <location>
        <begin position="59"/>
        <end position="282"/>
    </location>
</feature>
<sequence>MDLTTRRMGALLAVAGLGFTVAACGSEPEASTPAPARVDVRASSQVVDLLPEQVARRGTLRVAIPDSGLPLAGKQNGELRGMDPDLGKALAQVMGLKYEPRMIPFSSALPGLQSGRYDVSFGEFYVTAKRLETADFVTAWHDYSSFVVQKDMKVKPRALTDVCGMQVGAMEGSVELKFLNDAQAGCAAKGRKPITIDAFPSISAGVLALSSNRVQAVLANRGGGENAVAKGQSFALVGQIGGGPTATAVARTAYSARMLRAVRKAYEVLMSQGAYSKILKANNTSYGAIDKPTVYTTGSSLPDYE</sequence>
<dbReference type="Gene3D" id="3.40.190.10">
    <property type="entry name" value="Periplasmic binding protein-like II"/>
    <property type="match status" value="2"/>
</dbReference>
<accession>A0ABP7GIT2</accession>
<dbReference type="Proteomes" id="UP001499884">
    <property type="component" value="Unassembled WGS sequence"/>
</dbReference>
<protein>
    <submittedName>
        <fullName evidence="3">ABC transporter substrate-binding protein</fullName>
    </submittedName>
</protein>
<gene>
    <name evidence="3" type="ORF">GCM10023082_67030</name>
</gene>
<dbReference type="SMART" id="SM00062">
    <property type="entry name" value="PBPb"/>
    <property type="match status" value="1"/>
</dbReference>
<keyword evidence="4" id="KW-1185">Reference proteome</keyword>
<proteinExistence type="predicted"/>
<dbReference type="PROSITE" id="PS51257">
    <property type="entry name" value="PROKAR_LIPOPROTEIN"/>
    <property type="match status" value="1"/>
</dbReference>
<dbReference type="PANTHER" id="PTHR35936:SF17">
    <property type="entry name" value="ARGININE-BINDING EXTRACELLULAR PROTEIN ARTP"/>
    <property type="match status" value="1"/>
</dbReference>
<evidence type="ECO:0000313" key="4">
    <source>
        <dbReference type="Proteomes" id="UP001499884"/>
    </source>
</evidence>
<organism evidence="3 4">
    <name type="scientific">Streptomyces tremellae</name>
    <dbReference type="NCBI Taxonomy" id="1124239"/>
    <lineage>
        <taxon>Bacteria</taxon>
        <taxon>Bacillati</taxon>
        <taxon>Actinomycetota</taxon>
        <taxon>Actinomycetes</taxon>
        <taxon>Kitasatosporales</taxon>
        <taxon>Streptomycetaceae</taxon>
        <taxon>Streptomyces</taxon>
    </lineage>
</organism>
<dbReference type="PANTHER" id="PTHR35936">
    <property type="entry name" value="MEMBRANE-BOUND LYTIC MUREIN TRANSGLYCOSYLASE F"/>
    <property type="match status" value="1"/>
</dbReference>
<reference evidence="4" key="1">
    <citation type="journal article" date="2019" name="Int. J. Syst. Evol. Microbiol.">
        <title>The Global Catalogue of Microorganisms (GCM) 10K type strain sequencing project: providing services to taxonomists for standard genome sequencing and annotation.</title>
        <authorList>
            <consortium name="The Broad Institute Genomics Platform"/>
            <consortium name="The Broad Institute Genome Sequencing Center for Infectious Disease"/>
            <person name="Wu L."/>
            <person name="Ma J."/>
        </authorList>
    </citation>
    <scope>NUCLEOTIDE SEQUENCE [LARGE SCALE GENOMIC DNA]</scope>
    <source>
        <strain evidence="4">JCM 30846</strain>
    </source>
</reference>
<dbReference type="SUPFAM" id="SSF53850">
    <property type="entry name" value="Periplasmic binding protein-like II"/>
    <property type="match status" value="1"/>
</dbReference>